<name>A0A840ZFM6_9HYPH</name>
<keyword evidence="10" id="KW-0282">Flagellum</keyword>
<comment type="similarity">
    <text evidence="2 5">Belongs to the flagella basal body rod proteins family.</text>
</comment>
<evidence type="ECO:0000256" key="5">
    <source>
        <dbReference type="RuleBase" id="RU362116"/>
    </source>
</evidence>
<dbReference type="GO" id="GO:0009425">
    <property type="term" value="C:bacterial-type flagellum basal body"/>
    <property type="evidence" value="ECO:0007669"/>
    <property type="project" value="UniProtKB-SubCell"/>
</dbReference>
<keyword evidence="4 5" id="KW-0975">Bacterial flagellum</keyword>
<accession>A0A840ZFM6</accession>
<dbReference type="GO" id="GO:0005829">
    <property type="term" value="C:cytosol"/>
    <property type="evidence" value="ECO:0007669"/>
    <property type="project" value="TreeGrafter"/>
</dbReference>
<evidence type="ECO:0000259" key="9">
    <source>
        <dbReference type="Pfam" id="PF22692"/>
    </source>
</evidence>
<dbReference type="Proteomes" id="UP000583454">
    <property type="component" value="Unassembled WGS sequence"/>
</dbReference>
<evidence type="ECO:0000259" key="6">
    <source>
        <dbReference type="Pfam" id="PF00460"/>
    </source>
</evidence>
<evidence type="ECO:0000256" key="1">
    <source>
        <dbReference type="ARBA" id="ARBA00004117"/>
    </source>
</evidence>
<comment type="subcellular location">
    <subcellularLocation>
        <location evidence="1 5">Bacterial flagellum basal body</location>
    </subcellularLocation>
</comment>
<keyword evidence="10" id="KW-0969">Cilium</keyword>
<feature type="domain" description="Flagellar hook protein FlgE/F/G-like D1" evidence="9">
    <location>
        <begin position="84"/>
        <end position="157"/>
    </location>
</feature>
<gene>
    <name evidence="10" type="ORF">HNR00_000483</name>
</gene>
<dbReference type="InterPro" id="IPR010930">
    <property type="entry name" value="Flg_bb/hook_C_dom"/>
</dbReference>
<dbReference type="Pfam" id="PF22692">
    <property type="entry name" value="LlgE_F_G_D1"/>
    <property type="match status" value="1"/>
</dbReference>
<dbReference type="Pfam" id="PF07559">
    <property type="entry name" value="FlgE_D2"/>
    <property type="match status" value="1"/>
</dbReference>
<evidence type="ECO:0000256" key="3">
    <source>
        <dbReference type="ARBA" id="ARBA00019015"/>
    </source>
</evidence>
<feature type="domain" description="Flagellar basal-body/hook protein C-terminal" evidence="7">
    <location>
        <begin position="418"/>
        <end position="458"/>
    </location>
</feature>
<sequence length="461" mass="47583">MDIFSALQTAVSGLRAQAFSLDNISGNIANSQTTGYKRIDTTFVDMIAERDTKHQVAGTVAAYSELTNTIQGNLRDTGVSTNMALNGNGFFVVQKKSVDSGGGTAFSATNLYTRRGDFAPDKDGYLVNGAGSYLTGASLDPATGQTASTGPIQISNDLLPAKATGTITYSANLPRTPTTTGAKANGGLLPAFASDRDARVTDGNETGKTVAAGDDAQALIDNSIAGPALTVYDASGAPVSLQTRWAKVANAGGTGDTATKDTWNLFYADKSSVSGNQSSWTNVGQAFQFTNGQLTAPAGGTLAIESLTVDDVPVGPLTLDLSGGLTQYASSSGTVSTNTLKQNGYASGSLNAVDVGENGVISGTYSNGKTLELARIEVAQFINPDGLKPDSLGNYQQTTTSGEPLTGLRDTTVVGANVEQSNTDVASEFSKMIVTQQAYSANTRVMSTAQSMISDLINVIR</sequence>
<protein>
    <recommendedName>
        <fullName evidence="3 5">Flagellar hook protein FlgE</fullName>
    </recommendedName>
</protein>
<dbReference type="PANTHER" id="PTHR30435">
    <property type="entry name" value="FLAGELLAR PROTEIN"/>
    <property type="match status" value="1"/>
</dbReference>
<proteinExistence type="inferred from homology"/>
<feature type="domain" description="Flagellar basal body rod protein N-terminal" evidence="6">
    <location>
        <begin position="7"/>
        <end position="37"/>
    </location>
</feature>
<comment type="caution">
    <text evidence="10">The sequence shown here is derived from an EMBL/GenBank/DDBJ whole genome shotgun (WGS) entry which is preliminary data.</text>
</comment>
<keyword evidence="11" id="KW-1185">Reference proteome</keyword>
<keyword evidence="10" id="KW-0966">Cell projection</keyword>
<reference evidence="10 11" key="1">
    <citation type="submission" date="2020-08" db="EMBL/GenBank/DDBJ databases">
        <title>Genomic Encyclopedia of Type Strains, Phase IV (KMG-IV): sequencing the most valuable type-strain genomes for metagenomic binning, comparative biology and taxonomic classification.</title>
        <authorList>
            <person name="Goeker M."/>
        </authorList>
    </citation>
    <scope>NUCLEOTIDE SEQUENCE [LARGE SCALE GENOMIC DNA]</scope>
    <source>
        <strain evidence="10 11">DSM 2163</strain>
    </source>
</reference>
<dbReference type="InterPro" id="IPR037925">
    <property type="entry name" value="FlgE/F/G-like"/>
</dbReference>
<dbReference type="SUPFAM" id="SSF117143">
    <property type="entry name" value="Flagellar hook protein flgE"/>
    <property type="match status" value="1"/>
</dbReference>
<dbReference type="InterPro" id="IPR011491">
    <property type="entry name" value="FlgE_D2"/>
</dbReference>
<dbReference type="AlphaFoldDB" id="A0A840ZFM6"/>
<dbReference type="GO" id="GO:0009424">
    <property type="term" value="C:bacterial-type flagellum hook"/>
    <property type="evidence" value="ECO:0007669"/>
    <property type="project" value="TreeGrafter"/>
</dbReference>
<dbReference type="EMBL" id="JACHOP010000002">
    <property type="protein sequence ID" value="MBB5755787.1"/>
    <property type="molecule type" value="Genomic_DNA"/>
</dbReference>
<evidence type="ECO:0000313" key="11">
    <source>
        <dbReference type="Proteomes" id="UP000583454"/>
    </source>
</evidence>
<dbReference type="RefSeq" id="WP_183564319.1">
    <property type="nucleotide sequence ID" value="NZ_JACHOP010000002.1"/>
</dbReference>
<evidence type="ECO:0000313" key="10">
    <source>
        <dbReference type="EMBL" id="MBB5755787.1"/>
    </source>
</evidence>
<comment type="function">
    <text evidence="5">A flexible structure which links the flagellar filament to the drive apparatus in the basal body.</text>
</comment>
<dbReference type="Pfam" id="PF00460">
    <property type="entry name" value="Flg_bb_rod"/>
    <property type="match status" value="1"/>
</dbReference>
<dbReference type="InterPro" id="IPR001444">
    <property type="entry name" value="Flag_bb_rod_N"/>
</dbReference>
<dbReference type="NCBIfam" id="TIGR03506">
    <property type="entry name" value="FlgEFG_subfam"/>
    <property type="match status" value="1"/>
</dbReference>
<feature type="domain" description="Flagellar hook protein FlgE D2" evidence="8">
    <location>
        <begin position="228"/>
        <end position="345"/>
    </location>
</feature>
<organism evidence="10 11">
    <name type="scientific">Methylorubrum rhodinum</name>
    <dbReference type="NCBI Taxonomy" id="29428"/>
    <lineage>
        <taxon>Bacteria</taxon>
        <taxon>Pseudomonadati</taxon>
        <taxon>Pseudomonadota</taxon>
        <taxon>Alphaproteobacteria</taxon>
        <taxon>Hyphomicrobiales</taxon>
        <taxon>Methylobacteriaceae</taxon>
        <taxon>Methylorubrum</taxon>
    </lineage>
</organism>
<dbReference type="PANTHER" id="PTHR30435:SF1">
    <property type="entry name" value="FLAGELLAR HOOK PROTEIN FLGE"/>
    <property type="match status" value="1"/>
</dbReference>
<evidence type="ECO:0000259" key="8">
    <source>
        <dbReference type="Pfam" id="PF07559"/>
    </source>
</evidence>
<dbReference type="Pfam" id="PF06429">
    <property type="entry name" value="Flg_bbr_C"/>
    <property type="match status" value="1"/>
</dbReference>
<evidence type="ECO:0000256" key="4">
    <source>
        <dbReference type="ARBA" id="ARBA00023143"/>
    </source>
</evidence>
<evidence type="ECO:0000259" key="7">
    <source>
        <dbReference type="Pfam" id="PF06429"/>
    </source>
</evidence>
<dbReference type="InterPro" id="IPR020013">
    <property type="entry name" value="Flagellar_FlgE/F/G"/>
</dbReference>
<dbReference type="GO" id="GO:0071978">
    <property type="term" value="P:bacterial-type flagellum-dependent swarming motility"/>
    <property type="evidence" value="ECO:0007669"/>
    <property type="project" value="TreeGrafter"/>
</dbReference>
<dbReference type="InterPro" id="IPR053967">
    <property type="entry name" value="LlgE_F_G-like_D1"/>
</dbReference>
<evidence type="ECO:0000256" key="2">
    <source>
        <dbReference type="ARBA" id="ARBA00009677"/>
    </source>
</evidence>